<keyword evidence="1" id="KW-1133">Transmembrane helix</keyword>
<dbReference type="RefSeq" id="WP_161390030.1">
    <property type="nucleotide sequence ID" value="NZ_JBHSCP010000001.1"/>
</dbReference>
<reference evidence="2 3" key="1">
    <citation type="submission" date="2019-12" db="EMBL/GenBank/DDBJ databases">
        <title>Genomic-based taxomic classification of the family Erythrobacteraceae.</title>
        <authorList>
            <person name="Xu L."/>
        </authorList>
    </citation>
    <scope>NUCLEOTIDE SEQUENCE [LARGE SCALE GENOMIC DNA]</scope>
    <source>
        <strain evidence="2 3">S36</strain>
    </source>
</reference>
<evidence type="ECO:0000313" key="3">
    <source>
        <dbReference type="Proteomes" id="UP000469430"/>
    </source>
</evidence>
<keyword evidence="1" id="KW-0472">Membrane</keyword>
<sequence>MGIYMTPADHQQVSDAVAAAEAGTAGEIVTVIADQSDGYTDVALAWAAVIAFTAMTALAFFPDFFLGIYDRIFGHWNADHSPTLIFAIAAAIGITTFIGVVLLALIPAVRIFLVPGTIRTRRVHARAIDLFKVGAERRTRSRTGIMIYLSMHEHRAEIVADKEITRLVPPEAWGDAMVALLAGLKERGPAAGMIAAVEQIGVILAEYLPREEGDVNELPDRLIEL</sequence>
<protein>
    <recommendedName>
        <fullName evidence="4">TPM domain-containing protein</fullName>
    </recommendedName>
</protein>
<accession>A0A6I4TTD1</accession>
<dbReference type="AlphaFoldDB" id="A0A6I4TTD1"/>
<dbReference type="EMBL" id="WTYJ01000001">
    <property type="protein sequence ID" value="MXO98381.1"/>
    <property type="molecule type" value="Genomic_DNA"/>
</dbReference>
<comment type="caution">
    <text evidence="2">The sequence shown here is derived from an EMBL/GenBank/DDBJ whole genome shotgun (WGS) entry which is preliminary data.</text>
</comment>
<feature type="transmembrane region" description="Helical" evidence="1">
    <location>
        <begin position="85"/>
        <end position="113"/>
    </location>
</feature>
<proteinExistence type="predicted"/>
<dbReference type="OrthoDB" id="5825388at2"/>
<feature type="transmembrane region" description="Helical" evidence="1">
    <location>
        <begin position="43"/>
        <end position="65"/>
    </location>
</feature>
<dbReference type="Gene3D" id="3.10.310.50">
    <property type="match status" value="1"/>
</dbReference>
<organism evidence="2 3">
    <name type="scientific">Croceibacterium xixiisoli</name>
    <dbReference type="NCBI Taxonomy" id="1476466"/>
    <lineage>
        <taxon>Bacteria</taxon>
        <taxon>Pseudomonadati</taxon>
        <taxon>Pseudomonadota</taxon>
        <taxon>Alphaproteobacteria</taxon>
        <taxon>Sphingomonadales</taxon>
        <taxon>Erythrobacteraceae</taxon>
        <taxon>Croceibacterium</taxon>
    </lineage>
</organism>
<evidence type="ECO:0008006" key="4">
    <source>
        <dbReference type="Google" id="ProtNLM"/>
    </source>
</evidence>
<dbReference type="Proteomes" id="UP000469430">
    <property type="component" value="Unassembled WGS sequence"/>
</dbReference>
<name>A0A6I4TTD1_9SPHN</name>
<evidence type="ECO:0000256" key="1">
    <source>
        <dbReference type="SAM" id="Phobius"/>
    </source>
</evidence>
<keyword evidence="3" id="KW-1185">Reference proteome</keyword>
<keyword evidence="1" id="KW-0812">Transmembrane</keyword>
<evidence type="ECO:0000313" key="2">
    <source>
        <dbReference type="EMBL" id="MXO98381.1"/>
    </source>
</evidence>
<gene>
    <name evidence="2" type="ORF">GRI97_05200</name>
</gene>